<proteinExistence type="predicted"/>
<accession>A0A1J9QNQ1</accession>
<feature type="region of interest" description="Disordered" evidence="1">
    <location>
        <begin position="107"/>
        <end position="150"/>
    </location>
</feature>
<organism evidence="2 3">
    <name type="scientific">Blastomyces percursus</name>
    <dbReference type="NCBI Taxonomy" id="1658174"/>
    <lineage>
        <taxon>Eukaryota</taxon>
        <taxon>Fungi</taxon>
        <taxon>Dikarya</taxon>
        <taxon>Ascomycota</taxon>
        <taxon>Pezizomycotina</taxon>
        <taxon>Eurotiomycetes</taxon>
        <taxon>Eurotiomycetidae</taxon>
        <taxon>Onygenales</taxon>
        <taxon>Ajellomycetaceae</taxon>
        <taxon>Blastomyces</taxon>
    </lineage>
</organism>
<keyword evidence="3" id="KW-1185">Reference proteome</keyword>
<protein>
    <submittedName>
        <fullName evidence="2">Uncharacterized protein</fullName>
    </submittedName>
</protein>
<evidence type="ECO:0000313" key="2">
    <source>
        <dbReference type="EMBL" id="OJD21835.1"/>
    </source>
</evidence>
<dbReference type="VEuPathDB" id="FungiDB:ACJ73_06822"/>
<dbReference type="OrthoDB" id="5421702at2759"/>
<dbReference type="EMBL" id="LGTZ01001264">
    <property type="protein sequence ID" value="OJD21835.1"/>
    <property type="molecule type" value="Genomic_DNA"/>
</dbReference>
<evidence type="ECO:0000313" key="3">
    <source>
        <dbReference type="Proteomes" id="UP000242791"/>
    </source>
</evidence>
<evidence type="ECO:0000256" key="1">
    <source>
        <dbReference type="SAM" id="MobiDB-lite"/>
    </source>
</evidence>
<sequence length="150" mass="17380">MSEHLMRQAVTLWQAVKFVDPILYRGCWEDLIFSGHRLFKAITGQAFQLYTPVGTWQHDAPDPDFEEPIVASADLHFYASETGIPLNGWLSVHFAFTREEYLDQANKFSEQKSQERCERQPSRRSHLQQWMVANDADDAPYNKAETSVDE</sequence>
<name>A0A1J9QNQ1_9EURO</name>
<gene>
    <name evidence="2" type="ORF">ACJ73_06822</name>
</gene>
<reference evidence="2 3" key="1">
    <citation type="submission" date="2015-08" db="EMBL/GenBank/DDBJ databases">
        <title>Emmonsia species relationships and genome sequence.</title>
        <authorList>
            <person name="Cuomo C.A."/>
            <person name="Schwartz I.S."/>
            <person name="Kenyon C."/>
            <person name="De Hoog G.S."/>
            <person name="Govender N.P."/>
            <person name="Botha A."/>
            <person name="Moreno L."/>
            <person name="De Vries M."/>
            <person name="Munoz J.F."/>
            <person name="Stielow J.B."/>
        </authorList>
    </citation>
    <scope>NUCLEOTIDE SEQUENCE [LARGE SCALE GENOMIC DNA]</scope>
    <source>
        <strain evidence="2 3">EI222</strain>
    </source>
</reference>
<dbReference type="Proteomes" id="UP000242791">
    <property type="component" value="Unassembled WGS sequence"/>
</dbReference>
<comment type="caution">
    <text evidence="2">The sequence shown here is derived from an EMBL/GenBank/DDBJ whole genome shotgun (WGS) entry which is preliminary data.</text>
</comment>
<feature type="compositionally biased region" description="Basic and acidic residues" evidence="1">
    <location>
        <begin position="109"/>
        <end position="121"/>
    </location>
</feature>
<dbReference type="AlphaFoldDB" id="A0A1J9QNQ1"/>